<dbReference type="RefSeq" id="WP_022866189.1">
    <property type="nucleotide sequence ID" value="NZ_CAMYCL010000002.1"/>
</dbReference>
<evidence type="ECO:0000313" key="7">
    <source>
        <dbReference type="Proteomes" id="UP001281731"/>
    </source>
</evidence>
<evidence type="ECO:0000313" key="5">
    <source>
        <dbReference type="EMBL" id="MDY5155107.1"/>
    </source>
</evidence>
<keyword evidence="1 2" id="KW-0732">Signal</keyword>
<dbReference type="Gene3D" id="3.40.190.10">
    <property type="entry name" value="Periplasmic binding protein-like II"/>
    <property type="match status" value="2"/>
</dbReference>
<dbReference type="EMBL" id="JAWNGA010000003">
    <property type="protein sequence ID" value="MDY5132636.1"/>
    <property type="molecule type" value="Genomic_DNA"/>
</dbReference>
<feature type="domain" description="Solute-binding protein family 3/N-terminal" evidence="3">
    <location>
        <begin position="40"/>
        <end position="266"/>
    </location>
</feature>
<dbReference type="Pfam" id="PF00497">
    <property type="entry name" value="SBP_bac_3"/>
    <property type="match status" value="1"/>
</dbReference>
<dbReference type="PANTHER" id="PTHR35936">
    <property type="entry name" value="MEMBRANE-BOUND LYTIC MUREIN TRANSGLYCOSYLASE F"/>
    <property type="match status" value="1"/>
</dbReference>
<evidence type="ECO:0000256" key="2">
    <source>
        <dbReference type="SAM" id="SignalP"/>
    </source>
</evidence>
<dbReference type="Proteomes" id="UP001281731">
    <property type="component" value="Unassembled WGS sequence"/>
</dbReference>
<protein>
    <submittedName>
        <fullName evidence="5">Transporter substrate-binding domain-containing protein</fullName>
    </submittedName>
</protein>
<evidence type="ECO:0000313" key="4">
    <source>
        <dbReference type="EMBL" id="MDY5132636.1"/>
    </source>
</evidence>
<evidence type="ECO:0000256" key="1">
    <source>
        <dbReference type="ARBA" id="ARBA00022729"/>
    </source>
</evidence>
<dbReference type="SUPFAM" id="SSF53850">
    <property type="entry name" value="Periplasmic binding protein-like II"/>
    <property type="match status" value="1"/>
</dbReference>
<evidence type="ECO:0000259" key="3">
    <source>
        <dbReference type="SMART" id="SM00062"/>
    </source>
</evidence>
<organism evidence="5 7">
    <name type="scientific">Actinotignum urinale</name>
    <dbReference type="NCBI Taxonomy" id="190146"/>
    <lineage>
        <taxon>Bacteria</taxon>
        <taxon>Bacillati</taxon>
        <taxon>Actinomycetota</taxon>
        <taxon>Actinomycetes</taxon>
        <taxon>Actinomycetales</taxon>
        <taxon>Actinomycetaceae</taxon>
        <taxon>Actinotignum</taxon>
    </lineage>
</organism>
<dbReference type="PROSITE" id="PS51257">
    <property type="entry name" value="PROKAR_LIPOPROTEIN"/>
    <property type="match status" value="1"/>
</dbReference>
<reference evidence="5 6" key="1">
    <citation type="submission" date="2023-10" db="EMBL/GenBank/DDBJ databases">
        <title>Whole Genome based description of the genera Actinobaculum and Actinotignum reveals a complex phylogenetic relationship within the species included in the genus Actinotignum.</title>
        <authorList>
            <person name="Jensen C.S."/>
            <person name="Dargis R."/>
            <person name="Kemp M."/>
            <person name="Christensen J.J."/>
        </authorList>
    </citation>
    <scope>NUCLEOTIDE SEQUENCE</scope>
    <source>
        <strain evidence="5">SLA_B511</strain>
        <strain evidence="4 6">SLA_B974</strain>
    </source>
</reference>
<dbReference type="SMART" id="SM00062">
    <property type="entry name" value="PBPb"/>
    <property type="match status" value="1"/>
</dbReference>
<comment type="caution">
    <text evidence="5">The sequence shown here is derived from an EMBL/GenBank/DDBJ whole genome shotgun (WGS) entry which is preliminary data.</text>
</comment>
<sequence length="271" mass="29346">MKKVLALISGLFMIFALTGCGSHGTSGSKDADGAKGKGGTLTVGFDAGFPPFGFKDDATGEYKGFDLDAAKEVAKRAGLKYGEKAINWDSKDAELNSGQIDCIWNGFTMTGREDNYTFSKAYGNDPIIYLVKAGSGIKDVADLKDKRALVQADSSGLQALKSPEAKNVTDSFKSLQEVPDYMVAFQNLESGAADVIVIDKTAAKDIMKKRGADKYEILKEPLKNLQYGIGFKKGNTELRDKVQKALDEMKKDGTLKKLAEKWDIADVVILD</sequence>
<evidence type="ECO:0000313" key="6">
    <source>
        <dbReference type="Proteomes" id="UP001275049"/>
    </source>
</evidence>
<dbReference type="InterPro" id="IPR001638">
    <property type="entry name" value="Solute-binding_3/MltF_N"/>
</dbReference>
<feature type="signal peptide" evidence="2">
    <location>
        <begin position="1"/>
        <end position="18"/>
    </location>
</feature>
<dbReference type="EMBL" id="JAWNGC010000005">
    <property type="protein sequence ID" value="MDY5155107.1"/>
    <property type="molecule type" value="Genomic_DNA"/>
</dbReference>
<keyword evidence="6" id="KW-1185">Reference proteome</keyword>
<dbReference type="AlphaFoldDB" id="A0AAW9HMX6"/>
<name>A0AAW9HMX6_9ACTO</name>
<proteinExistence type="predicted"/>
<accession>A0AAW9HMX6</accession>
<dbReference type="Proteomes" id="UP001275049">
    <property type="component" value="Unassembled WGS sequence"/>
</dbReference>
<gene>
    <name evidence="5" type="ORF">R6G80_05130</name>
    <name evidence="4" type="ORF">R6G86_02605</name>
</gene>
<feature type="chain" id="PRO_5043679004" evidence="2">
    <location>
        <begin position="19"/>
        <end position="271"/>
    </location>
</feature>
<dbReference type="PANTHER" id="PTHR35936:SF19">
    <property type="entry name" value="AMINO-ACID-BINDING PROTEIN YXEM-RELATED"/>
    <property type="match status" value="1"/>
</dbReference>